<feature type="transmembrane region" description="Helical" evidence="2">
    <location>
        <begin position="63"/>
        <end position="88"/>
    </location>
</feature>
<feature type="compositionally biased region" description="Low complexity" evidence="1">
    <location>
        <begin position="32"/>
        <end position="45"/>
    </location>
</feature>
<dbReference type="Proteomes" id="UP000467193">
    <property type="component" value="Chromosome"/>
</dbReference>
<dbReference type="AlphaFoldDB" id="A0A7I7QNG2"/>
<feature type="region of interest" description="Disordered" evidence="1">
    <location>
        <begin position="1"/>
        <end position="56"/>
    </location>
</feature>
<evidence type="ECO:0000256" key="2">
    <source>
        <dbReference type="SAM" id="Phobius"/>
    </source>
</evidence>
<name>A0A7I7QNG2_9MYCO</name>
<keyword evidence="2" id="KW-1133">Transmembrane helix</keyword>
<keyword evidence="2" id="KW-0472">Membrane</keyword>
<feature type="domain" description="Septum formation-related" evidence="3">
    <location>
        <begin position="95"/>
        <end position="189"/>
    </location>
</feature>
<protein>
    <recommendedName>
        <fullName evidence="3">Septum formation-related domain-containing protein</fullName>
    </recommendedName>
</protein>
<evidence type="ECO:0000259" key="3">
    <source>
        <dbReference type="Pfam" id="PF13845"/>
    </source>
</evidence>
<proteinExistence type="predicted"/>
<keyword evidence="2" id="KW-0812">Transmembrane</keyword>
<evidence type="ECO:0000313" key="5">
    <source>
        <dbReference type="Proteomes" id="UP000467193"/>
    </source>
</evidence>
<evidence type="ECO:0000313" key="4">
    <source>
        <dbReference type="EMBL" id="BBY27815.1"/>
    </source>
</evidence>
<keyword evidence="5" id="KW-1185">Reference proteome</keyword>
<evidence type="ECO:0000256" key="1">
    <source>
        <dbReference type="SAM" id="MobiDB-lite"/>
    </source>
</evidence>
<dbReference type="Pfam" id="PF13845">
    <property type="entry name" value="Septum_form"/>
    <property type="match status" value="1"/>
</dbReference>
<organism evidence="4 5">
    <name type="scientific">Mycolicibacterium sediminis</name>
    <dbReference type="NCBI Taxonomy" id="1286180"/>
    <lineage>
        <taxon>Bacteria</taxon>
        <taxon>Bacillati</taxon>
        <taxon>Actinomycetota</taxon>
        <taxon>Actinomycetes</taxon>
        <taxon>Mycobacteriales</taxon>
        <taxon>Mycobacteriaceae</taxon>
        <taxon>Mycolicibacterium</taxon>
    </lineage>
</organism>
<gene>
    <name evidence="4" type="ORF">MSEDJ_19110</name>
</gene>
<dbReference type="InterPro" id="IPR026004">
    <property type="entry name" value="Septum_form"/>
</dbReference>
<feature type="compositionally biased region" description="Pro residues" evidence="1">
    <location>
        <begin position="17"/>
        <end position="31"/>
    </location>
</feature>
<dbReference type="EMBL" id="AP022588">
    <property type="protein sequence ID" value="BBY27815.1"/>
    <property type="molecule type" value="Genomic_DNA"/>
</dbReference>
<sequence>MVTWPSGDPNPQYGHQPPQPYGAPPPPPPLPYQQYPQPYGQPHGQGPAGYPPQSPPKKSRKGLIIVLSVVGALVLVGILAVVAAAIFFSDRVVATDVEVGSCIADVPDSSRVVTLPTVDCNEPHGGEVYAVLDLPGDAYPDASVLRDYQNRCPEELAAYAPDALEGDVGVYVLYPTEETWDAGDRVVTCIATLDPKRTGTLRG</sequence>
<dbReference type="SUPFAM" id="SSF81995">
    <property type="entry name" value="beta-sandwich domain of Sec23/24"/>
    <property type="match status" value="1"/>
</dbReference>
<accession>A0A7I7QNG2</accession>
<dbReference type="KEGG" id="msei:MSEDJ_19110"/>
<reference evidence="4 5" key="1">
    <citation type="journal article" date="2019" name="Emerg. Microbes Infect.">
        <title>Comprehensive subspecies identification of 175 nontuberculous mycobacteria species based on 7547 genomic profiles.</title>
        <authorList>
            <person name="Matsumoto Y."/>
            <person name="Kinjo T."/>
            <person name="Motooka D."/>
            <person name="Nabeya D."/>
            <person name="Jung N."/>
            <person name="Uechi K."/>
            <person name="Horii T."/>
            <person name="Iida T."/>
            <person name="Fujita J."/>
            <person name="Nakamura S."/>
        </authorList>
    </citation>
    <scope>NUCLEOTIDE SEQUENCE [LARGE SCALE GENOMIC DNA]</scope>
    <source>
        <strain evidence="4 5">JCM 17899</strain>
    </source>
</reference>